<proteinExistence type="predicted"/>
<protein>
    <recommendedName>
        <fullName evidence="1">TOTE conflict system primase domain-containing protein</fullName>
    </recommendedName>
</protein>
<dbReference type="RefSeq" id="WP_034931154.1">
    <property type="nucleotide sequence ID" value="NZ_JDSS02000052.1"/>
</dbReference>
<dbReference type="Pfam" id="PF22548">
    <property type="entry name" value="AEP-TOTE"/>
    <property type="match status" value="1"/>
</dbReference>
<reference evidence="2 3" key="1">
    <citation type="submission" date="2014-07" db="EMBL/GenBank/DDBJ databases">
        <title>Expanding our view of genomic diversity in Candidatus Accumulibacter clades.</title>
        <authorList>
            <person name="Skennerton C.T."/>
            <person name="Barr J.J."/>
            <person name="Slater F.R."/>
            <person name="Bond P.L."/>
            <person name="Tyson G.W."/>
        </authorList>
    </citation>
    <scope>NUCLEOTIDE SEQUENCE [LARGE SCALE GENOMIC DNA]</scope>
    <source>
        <strain evidence="3">SK-01</strain>
    </source>
</reference>
<evidence type="ECO:0000259" key="1">
    <source>
        <dbReference type="Pfam" id="PF22548"/>
    </source>
</evidence>
<dbReference type="EMBL" id="JDSS02000052">
    <property type="protein sequence ID" value="KFB66064.1"/>
    <property type="molecule type" value="Genomic_DNA"/>
</dbReference>
<accession>A0A084XUC0</accession>
<organism evidence="2 3">
    <name type="scientific">Candidatus Accumulibacter vicinus</name>
    <dbReference type="NCBI Taxonomy" id="2954382"/>
    <lineage>
        <taxon>Bacteria</taxon>
        <taxon>Pseudomonadati</taxon>
        <taxon>Pseudomonadota</taxon>
        <taxon>Betaproteobacteria</taxon>
        <taxon>Candidatus Accumulibacter</taxon>
    </lineage>
</organism>
<dbReference type="InterPro" id="IPR054347">
    <property type="entry name" value="TOTE_primase"/>
</dbReference>
<dbReference type="STRING" id="1457154.CAPSK01_004667"/>
<gene>
    <name evidence="2" type="ORF">CAPSK01_004667</name>
</gene>
<evidence type="ECO:0000313" key="2">
    <source>
        <dbReference type="EMBL" id="KFB66064.1"/>
    </source>
</evidence>
<comment type="caution">
    <text evidence="2">The sequence shown here is derived from an EMBL/GenBank/DDBJ whole genome shotgun (WGS) entry which is preliminary data.</text>
</comment>
<name>A0A084XUC0_9PROT</name>
<feature type="domain" description="TOTE conflict system primase" evidence="1">
    <location>
        <begin position="41"/>
        <end position="199"/>
    </location>
</feature>
<dbReference type="AlphaFoldDB" id="A0A084XUC0"/>
<evidence type="ECO:0000313" key="3">
    <source>
        <dbReference type="Proteomes" id="UP000019812"/>
    </source>
</evidence>
<sequence length="505" mass="57063">MTEQVDKFMDLFHGLERAYGTFEITNSRERDGKKTGKVRSIHKPVTRDIWLQHLNGTQAIGIVPIRDDSTVQFGAIDIDIYSNMDHATMAKKIEDLRMPLVPCKSKSGGLHGWIFLSEPTPAGLVQRKLREMAAALGHGKAEIFPKQSEVLPDRGDIGNWINMPYFDGVAGGRHGIRPDGHIMDMDEFTQTAYIKRVTADELESFGIQIKDDFSDGPPCLQHLATQGFPQGTRNNGLYNLGVYAKKSAPDSWEGKVEEYNIQYMQPPLGISEVKELLKSLKKKDYQYTCQQVPCSSHCNSSVCRGRKYGVGDHAGMPIVTSLTKYNSVPPIWFADIEGGGRLELETEDIQSQHRFQRVCMEALNMMPPVMNGKAWQVMIQSLMENVTVIDAPNDSSPKGQLMEYLERYCTQRAQALSKEEIRLGKPYTEDSRHYFTLSGFMAFLERHKFKLMSMHEITSYLKNDLKAKHHFFNIKGKGTNAWSIAQLGQETKLDVPNTWKNGGPF</sequence>
<dbReference type="Proteomes" id="UP000019812">
    <property type="component" value="Unassembled WGS sequence"/>
</dbReference>